<keyword evidence="1" id="KW-0547">Nucleotide-binding</keyword>
<evidence type="ECO:0000256" key="3">
    <source>
        <dbReference type="ARBA" id="ARBA00022840"/>
    </source>
</evidence>
<dbReference type="OrthoDB" id="5959484at2"/>
<dbReference type="GO" id="GO:0016787">
    <property type="term" value="F:hydrolase activity"/>
    <property type="evidence" value="ECO:0007669"/>
    <property type="project" value="UniProtKB-KW"/>
</dbReference>
<evidence type="ECO:0000259" key="4">
    <source>
        <dbReference type="PROSITE" id="PS51206"/>
    </source>
</evidence>
<dbReference type="SUPFAM" id="SSF52540">
    <property type="entry name" value="P-loop containing nucleoside triphosphate hydrolases"/>
    <property type="match status" value="1"/>
</dbReference>
<dbReference type="Proteomes" id="UP000002743">
    <property type="component" value="Chromosome"/>
</dbReference>
<gene>
    <name evidence="5" type="ordered locus">Msip34_2068</name>
</gene>
<proteinExistence type="predicted"/>
<keyword evidence="2" id="KW-0378">Hydrolase</keyword>
<reference evidence="5 6" key="2">
    <citation type="journal article" date="2011" name="J. Bacteriol.">
        <title>Genomes of three methylotrophs from a single niche uncover genetic and metabolic divergence of Methylophilaceae.</title>
        <authorList>
            <person name="Lapidus A."/>
            <person name="Clum A."/>
            <person name="Labutti K."/>
            <person name="Kaluzhnaya M.G."/>
            <person name="Lim S."/>
            <person name="Beck D.A."/>
            <person name="Glavina Del Rio T."/>
            <person name="Nolan M."/>
            <person name="Mavromatis K."/>
            <person name="Huntemann M."/>
            <person name="Lucas S."/>
            <person name="Lidstrom M.E."/>
            <person name="Ivanova N."/>
            <person name="Chistoserdova L."/>
        </authorList>
    </citation>
    <scope>NUCLEOTIDE SEQUENCE [LARGE SCALE GENOMIC DNA]</scope>
    <source>
        <strain evidence="5 6">SIP3-4</strain>
    </source>
</reference>
<dbReference type="KEGG" id="mei:Msip34_2068"/>
<feature type="domain" description="SF3 helicase" evidence="4">
    <location>
        <begin position="273"/>
        <end position="422"/>
    </location>
</feature>
<keyword evidence="6" id="KW-1185">Reference proteome</keyword>
<dbReference type="InterPro" id="IPR014015">
    <property type="entry name" value="Helicase_SF3_DNA-vir"/>
</dbReference>
<dbReference type="AlphaFoldDB" id="C6X7Y3"/>
<dbReference type="EMBL" id="CP001674">
    <property type="protein sequence ID" value="ACT51310.1"/>
    <property type="molecule type" value="Genomic_DNA"/>
</dbReference>
<protein>
    <submittedName>
        <fullName evidence="5">ATPase-like protein</fullName>
    </submittedName>
</protein>
<accession>C6X7Y3</accession>
<dbReference type="InterPro" id="IPR045455">
    <property type="entry name" value="NrS-1_pol-like_helicase"/>
</dbReference>
<keyword evidence="3" id="KW-0067">ATP-binding</keyword>
<dbReference type="InterPro" id="IPR051620">
    <property type="entry name" value="ORF904-like_C"/>
</dbReference>
<evidence type="ECO:0000256" key="2">
    <source>
        <dbReference type="ARBA" id="ARBA00022801"/>
    </source>
</evidence>
<dbReference type="HOGENOM" id="CLU_491597_0_0_4"/>
<dbReference type="PANTHER" id="PTHR35372:SF2">
    <property type="entry name" value="SF3 HELICASE DOMAIN-CONTAINING PROTEIN"/>
    <property type="match status" value="1"/>
</dbReference>
<dbReference type="RefSeq" id="WP_015830657.1">
    <property type="nucleotide sequence ID" value="NC_012969.1"/>
</dbReference>
<dbReference type="eggNOG" id="COG3378">
    <property type="taxonomic scope" value="Bacteria"/>
</dbReference>
<evidence type="ECO:0000313" key="5">
    <source>
        <dbReference type="EMBL" id="ACT51310.1"/>
    </source>
</evidence>
<dbReference type="PANTHER" id="PTHR35372">
    <property type="entry name" value="ATP BINDING PROTEIN-RELATED"/>
    <property type="match status" value="1"/>
</dbReference>
<reference evidence="6" key="1">
    <citation type="submission" date="2009-07" db="EMBL/GenBank/DDBJ databases">
        <title>Complete sequence of chromosome of Methylovorus sp. SIP3-4.</title>
        <authorList>
            <person name="Lucas S."/>
            <person name="Copeland A."/>
            <person name="Lapidus A."/>
            <person name="Glavina del Rio T."/>
            <person name="Tice H."/>
            <person name="Bruce D."/>
            <person name="Goodwin L."/>
            <person name="Pitluck S."/>
            <person name="Clum A."/>
            <person name="Larimer F."/>
            <person name="Land M."/>
            <person name="Hauser L."/>
            <person name="Kyrpides N."/>
            <person name="Mikhailova N."/>
            <person name="Kayluzhnaya M."/>
            <person name="Chistoserdova L."/>
        </authorList>
    </citation>
    <scope>NUCLEOTIDE SEQUENCE [LARGE SCALE GENOMIC DNA]</scope>
    <source>
        <strain evidence="6">SIP3-4</strain>
    </source>
</reference>
<dbReference type="Pfam" id="PF19263">
    <property type="entry name" value="DUF5906"/>
    <property type="match status" value="1"/>
</dbReference>
<dbReference type="GO" id="GO:0005524">
    <property type="term" value="F:ATP binding"/>
    <property type="evidence" value="ECO:0007669"/>
    <property type="project" value="UniProtKB-KW"/>
</dbReference>
<dbReference type="InterPro" id="IPR027417">
    <property type="entry name" value="P-loop_NTPase"/>
</dbReference>
<organism evidence="5 6">
    <name type="scientific">Methylovorus glucosotrophus (strain SIP3-4)</name>
    <dbReference type="NCBI Taxonomy" id="582744"/>
    <lineage>
        <taxon>Bacteria</taxon>
        <taxon>Pseudomonadati</taxon>
        <taxon>Pseudomonadota</taxon>
        <taxon>Betaproteobacteria</taxon>
        <taxon>Nitrosomonadales</taxon>
        <taxon>Methylophilaceae</taxon>
        <taxon>Methylovorus</taxon>
    </lineage>
</organism>
<dbReference type="PROSITE" id="PS51206">
    <property type="entry name" value="SF3_HELICASE_1"/>
    <property type="match status" value="1"/>
</dbReference>
<dbReference type="STRING" id="582744.Msip34_2068"/>
<dbReference type="Gene3D" id="3.40.50.300">
    <property type="entry name" value="P-loop containing nucleotide triphosphate hydrolases"/>
    <property type="match status" value="1"/>
</dbReference>
<name>C6X7Y3_METGS</name>
<sequence>MENILKENEIVNTDKAIISKLAFKPTSKSKDVIKAVDNIHSINQAKPKSIIELALYNKDIEDNLNPFKDEPTAKEIEQELKIQKQVEANILKDKVKKATKEELAKINPVSSKREMTAPPTIESIYLDRTLADNKTLYIDDYRRDVGNIYKWTSEYWEVQNPDDVRAEITNWLKNNHNTELSSRNVNSIFNVFYFKMEAFNKVNTNNLYIPTKTHWLVVDQTTGAIEAIKPNKSIPLTYQINIIIKQAGPYTPKETAVDSLFSKFINSSLPELDKQAVMQEFSGYCLTSCTKAHKFLFMKGGGGNGKSVHIAIMSTLIPNSVSVRMDTIGLYNDNLVDKNVIFTTETHKGGFNEELFKAATAGDKVEIRGIRKDKQSIKLIAKWILVGNNDFRIEDFSSGIARRMIIINWNESFTNSKDIVRNLEQRIVDEELDIVLDWCLIGLQRLISNKLEFTRCEESEKALFDFLNHADKVRMFANDYQYEYSPEHKHFITKENLYNKFLDYVLKNGYEKLNAVNFWIRMKNIYPEIEKDIKSDIKRDGKRVVFLKPKLQEA</sequence>
<evidence type="ECO:0000256" key="1">
    <source>
        <dbReference type="ARBA" id="ARBA00022741"/>
    </source>
</evidence>
<evidence type="ECO:0000313" key="6">
    <source>
        <dbReference type="Proteomes" id="UP000002743"/>
    </source>
</evidence>